<keyword evidence="2" id="KW-1185">Reference proteome</keyword>
<dbReference type="AlphaFoldDB" id="X7F8K0"/>
<dbReference type="PATRIC" id="fig|1449351.3.peg.1839"/>
<organism evidence="1 2">
    <name type="scientific">Roseivivax isoporae LMG 25204</name>
    <dbReference type="NCBI Taxonomy" id="1449351"/>
    <lineage>
        <taxon>Bacteria</taxon>
        <taxon>Pseudomonadati</taxon>
        <taxon>Pseudomonadota</taxon>
        <taxon>Alphaproteobacteria</taxon>
        <taxon>Rhodobacterales</taxon>
        <taxon>Roseobacteraceae</taxon>
        <taxon>Roseivivax</taxon>
    </lineage>
</organism>
<accession>X7F8K0</accession>
<reference evidence="1 2" key="1">
    <citation type="submission" date="2014-01" db="EMBL/GenBank/DDBJ databases">
        <title>Roseivivax isoporae LMG 25204 Genome Sequencing.</title>
        <authorList>
            <person name="Lai Q."/>
            <person name="Li G."/>
            <person name="Shao Z."/>
        </authorList>
    </citation>
    <scope>NUCLEOTIDE SEQUENCE [LARGE SCALE GENOMIC DNA]</scope>
    <source>
        <strain evidence="1 2">LMG 25204</strain>
    </source>
</reference>
<name>X7F8K0_9RHOB</name>
<comment type="caution">
    <text evidence="1">The sequence shown here is derived from an EMBL/GenBank/DDBJ whole genome shotgun (WGS) entry which is preliminary data.</text>
</comment>
<dbReference type="STRING" id="1449351.RISW2_02180"/>
<protein>
    <submittedName>
        <fullName evidence="1">Uncharacterized protein</fullName>
    </submittedName>
</protein>
<dbReference type="EMBL" id="JAME01000011">
    <property type="protein sequence ID" value="ETX29237.1"/>
    <property type="molecule type" value="Genomic_DNA"/>
</dbReference>
<proteinExistence type="predicted"/>
<dbReference type="Proteomes" id="UP000023430">
    <property type="component" value="Unassembled WGS sequence"/>
</dbReference>
<dbReference type="eggNOG" id="ENOG502Z8KV">
    <property type="taxonomic scope" value="Bacteria"/>
</dbReference>
<evidence type="ECO:0000313" key="2">
    <source>
        <dbReference type="Proteomes" id="UP000023430"/>
    </source>
</evidence>
<evidence type="ECO:0000313" key="1">
    <source>
        <dbReference type="EMBL" id="ETX29237.1"/>
    </source>
</evidence>
<dbReference type="RefSeq" id="WP_043769343.1">
    <property type="nucleotide sequence ID" value="NZ_JAME01000011.1"/>
</dbReference>
<sequence>MRTLSLEISPRPALRRIADALRVTLRPDTPARARDTALRTGRLEVPVIARTREMAEITRHFEQGRHMARQEEWGALGALIRACDRRRAQSAGGLPVAEILASGARSDVVDAGIAAARRGDADGSLKPLGELEQVLEELCCDHGVALVVALAHVDIGHAWRGEAAWAKVPSTNRAAFHAHFRAARRIVDAHDPFECDAPSLAAVRCALLAADRRPAARVADDYEDLVDLDPTTPRHMRALGTHLLPRWFGSYGALDLEARRTAARTADIWGAGAYAWVYLDALAVDPGASALVDPEFLVAGLYDILERRPEQHVVNMLAAFTGFTLCSGPDAHPAERRVAGAFDWILRDRLLEVHPMVWAAAHARVGTPTEGCAAERGKARALSTLAQHFAAELGNGQDVALTPSGWQIGGR</sequence>
<dbReference type="OrthoDB" id="7734559at2"/>
<gene>
    <name evidence="1" type="ORF">RISW2_02180</name>
</gene>